<feature type="signal peptide" evidence="1">
    <location>
        <begin position="1"/>
        <end position="22"/>
    </location>
</feature>
<name>A0A9D6LBQ4_UNCEI</name>
<dbReference type="EMBL" id="JACQAY010000181">
    <property type="protein sequence ID" value="MBI3539759.1"/>
    <property type="molecule type" value="Genomic_DNA"/>
</dbReference>
<proteinExistence type="predicted"/>
<reference evidence="2" key="1">
    <citation type="submission" date="2020-07" db="EMBL/GenBank/DDBJ databases">
        <title>Huge and variable diversity of episymbiotic CPR bacteria and DPANN archaea in groundwater ecosystems.</title>
        <authorList>
            <person name="He C.Y."/>
            <person name="Keren R."/>
            <person name="Whittaker M."/>
            <person name="Farag I.F."/>
            <person name="Doudna J."/>
            <person name="Cate J.H.D."/>
            <person name="Banfield J.F."/>
        </authorList>
    </citation>
    <scope>NUCLEOTIDE SEQUENCE</scope>
    <source>
        <strain evidence="2">NC_groundwater_928_Pr1_S-0.2um_72_17</strain>
    </source>
</reference>
<evidence type="ECO:0000256" key="1">
    <source>
        <dbReference type="SAM" id="SignalP"/>
    </source>
</evidence>
<gene>
    <name evidence="2" type="ORF">HY076_05755</name>
</gene>
<comment type="caution">
    <text evidence="2">The sequence shown here is derived from an EMBL/GenBank/DDBJ whole genome shotgun (WGS) entry which is preliminary data.</text>
</comment>
<keyword evidence="1" id="KW-0732">Signal</keyword>
<evidence type="ECO:0000313" key="3">
    <source>
        <dbReference type="Proteomes" id="UP000807850"/>
    </source>
</evidence>
<evidence type="ECO:0000313" key="2">
    <source>
        <dbReference type="EMBL" id="MBI3539759.1"/>
    </source>
</evidence>
<dbReference type="AlphaFoldDB" id="A0A9D6LBQ4"/>
<sequence length="230" mass="24643">MKTRMAITAAVLAIALAAPLHAGPVIDWDPAFFYEPGVTFSNSIPGNEMKIVGIISAFGPPLQFLNANDPSKDYTFYLSGMISNGTTVIGSAGSQFYVTTYTGGTIQVYEGTPRNAVFDPNPPNANVPSTFTDGTVLLSGNVSGFYTQTNDFTTFMTGNAEGNITWTGGTLISYLSSTQGPCPALFTGGLTWYPSLLIPGYVFRHTGKIDNDCPSPTRQSTWGRIKSLYR</sequence>
<protein>
    <submittedName>
        <fullName evidence="2">Uncharacterized protein</fullName>
    </submittedName>
</protein>
<feature type="chain" id="PRO_5039588402" evidence="1">
    <location>
        <begin position="23"/>
        <end position="230"/>
    </location>
</feature>
<organism evidence="2 3">
    <name type="scientific">Eiseniibacteriota bacterium</name>
    <dbReference type="NCBI Taxonomy" id="2212470"/>
    <lineage>
        <taxon>Bacteria</taxon>
        <taxon>Candidatus Eiseniibacteriota</taxon>
    </lineage>
</organism>
<accession>A0A9D6LBQ4</accession>
<dbReference type="Proteomes" id="UP000807850">
    <property type="component" value="Unassembled WGS sequence"/>
</dbReference>